<dbReference type="GO" id="GO:0046872">
    <property type="term" value="F:metal ion binding"/>
    <property type="evidence" value="ECO:0007669"/>
    <property type="project" value="UniProtKB-KW"/>
</dbReference>
<evidence type="ECO:0000256" key="2">
    <source>
        <dbReference type="ARBA" id="ARBA00008072"/>
    </source>
</evidence>
<keyword evidence="5" id="KW-0560">Oxidoreductase</keyword>
<dbReference type="InterPro" id="IPR011032">
    <property type="entry name" value="GroES-like_sf"/>
</dbReference>
<evidence type="ECO:0000256" key="1">
    <source>
        <dbReference type="ARBA" id="ARBA00001947"/>
    </source>
</evidence>
<protein>
    <submittedName>
        <fullName evidence="6">Zinc-binding alcohol dehydrogenase</fullName>
    </submittedName>
</protein>
<organism evidence="6 7">
    <name type="scientific">Thiorhodococcus minor</name>
    <dbReference type="NCBI Taxonomy" id="57489"/>
    <lineage>
        <taxon>Bacteria</taxon>
        <taxon>Pseudomonadati</taxon>
        <taxon>Pseudomonadota</taxon>
        <taxon>Gammaproteobacteria</taxon>
        <taxon>Chromatiales</taxon>
        <taxon>Chromatiaceae</taxon>
        <taxon>Thiorhodococcus</taxon>
    </lineage>
</organism>
<name>A0A6M0JWF9_9GAMM</name>
<dbReference type="SUPFAM" id="SSF51735">
    <property type="entry name" value="NAD(P)-binding Rossmann-fold domains"/>
    <property type="match status" value="1"/>
</dbReference>
<dbReference type="AlphaFoldDB" id="A0A6M0JWF9"/>
<keyword evidence="3" id="KW-0479">Metal-binding</keyword>
<evidence type="ECO:0000256" key="5">
    <source>
        <dbReference type="ARBA" id="ARBA00023002"/>
    </source>
</evidence>
<proteinExistence type="inferred from homology"/>
<dbReference type="GO" id="GO:0016491">
    <property type="term" value="F:oxidoreductase activity"/>
    <property type="evidence" value="ECO:0007669"/>
    <property type="project" value="UniProtKB-KW"/>
</dbReference>
<evidence type="ECO:0000256" key="4">
    <source>
        <dbReference type="ARBA" id="ARBA00022833"/>
    </source>
</evidence>
<dbReference type="EMBL" id="JAAIJQ010000018">
    <property type="protein sequence ID" value="NEV61840.1"/>
    <property type="molecule type" value="Genomic_DNA"/>
</dbReference>
<comment type="similarity">
    <text evidence="2">Belongs to the zinc-containing alcohol dehydrogenase family.</text>
</comment>
<keyword evidence="4" id="KW-0862">Zinc</keyword>
<sequence length="328" mass="35042">MNEPTQTLAFWVTAPGQGELREEPLPKVAPGQVRVRASYGAISRGTEALVFRGEVPASEHQRMRAPFQEGDFSFPVKYGYCSVGEVEEGPADLLGRSVFCLYPHQAQYVVPAEAVVPLPHEVPPERAILAANMETAVNGLWDATPRIGDRIAVIGAGTVGCLVAWLAGRIPGCEVELIDVDPGKAGVAEALGLGFALPEQARGEADLVIHTSGSPAGLVTALGLAGRESTVVEMSWYGARPATLPLGEAFHQRRLTLRSSQVGGLPPSQAPRWTLRRRLQTALPLLADPRLDVLITGSSAFTELPAVMARLVEAPQGTICHRIHYSRG</sequence>
<dbReference type="Gene3D" id="3.90.180.10">
    <property type="entry name" value="Medium-chain alcohol dehydrogenases, catalytic domain"/>
    <property type="match status" value="2"/>
</dbReference>
<dbReference type="SUPFAM" id="SSF50129">
    <property type="entry name" value="GroES-like"/>
    <property type="match status" value="1"/>
</dbReference>
<dbReference type="PANTHER" id="PTHR43350:SF19">
    <property type="entry name" value="D-GULOSIDE 3-DEHYDROGENASE"/>
    <property type="match status" value="1"/>
</dbReference>
<dbReference type="CDD" id="cd08255">
    <property type="entry name" value="2-desacetyl-2-hydroxyethyl_bacteriochlorophyllide_like"/>
    <property type="match status" value="1"/>
</dbReference>
<evidence type="ECO:0000313" key="7">
    <source>
        <dbReference type="Proteomes" id="UP000483379"/>
    </source>
</evidence>
<dbReference type="RefSeq" id="WP_164452316.1">
    <property type="nucleotide sequence ID" value="NZ_JAAIJQ010000018.1"/>
</dbReference>
<dbReference type="InterPro" id="IPR036291">
    <property type="entry name" value="NAD(P)-bd_dom_sf"/>
</dbReference>
<dbReference type="PANTHER" id="PTHR43350">
    <property type="entry name" value="NAD-DEPENDENT ALCOHOL DEHYDROGENASE"/>
    <property type="match status" value="1"/>
</dbReference>
<dbReference type="Gene3D" id="3.40.50.720">
    <property type="entry name" value="NAD(P)-binding Rossmann-like Domain"/>
    <property type="match status" value="1"/>
</dbReference>
<evidence type="ECO:0000256" key="3">
    <source>
        <dbReference type="ARBA" id="ARBA00022723"/>
    </source>
</evidence>
<dbReference type="Proteomes" id="UP000483379">
    <property type="component" value="Unassembled WGS sequence"/>
</dbReference>
<reference evidence="6 7" key="1">
    <citation type="submission" date="2020-02" db="EMBL/GenBank/DDBJ databases">
        <title>Genome sequences of Thiorhodococcus mannitoliphagus and Thiorhodococcus minor, purple sulfur photosynthetic bacteria in the gammaproteobacterial family, Chromatiaceae.</title>
        <authorList>
            <person name="Aviles F.A."/>
            <person name="Meyer T.E."/>
            <person name="Kyndt J.A."/>
        </authorList>
    </citation>
    <scope>NUCLEOTIDE SEQUENCE [LARGE SCALE GENOMIC DNA]</scope>
    <source>
        <strain evidence="6 7">DSM 11518</strain>
    </source>
</reference>
<accession>A0A6M0JWF9</accession>
<gene>
    <name evidence="6" type="ORF">G3446_08045</name>
</gene>
<comment type="caution">
    <text evidence="6">The sequence shown here is derived from an EMBL/GenBank/DDBJ whole genome shotgun (WGS) entry which is preliminary data.</text>
</comment>
<evidence type="ECO:0000313" key="6">
    <source>
        <dbReference type="EMBL" id="NEV61840.1"/>
    </source>
</evidence>
<comment type="cofactor">
    <cofactor evidence="1">
        <name>Zn(2+)</name>
        <dbReference type="ChEBI" id="CHEBI:29105"/>
    </cofactor>
</comment>
<keyword evidence="7" id="KW-1185">Reference proteome</keyword>